<accession>A0ABW3HWX2</accession>
<dbReference type="SUPFAM" id="SSF51569">
    <property type="entry name" value="Aldolase"/>
    <property type="match status" value="1"/>
</dbReference>
<evidence type="ECO:0000256" key="1">
    <source>
        <dbReference type="ARBA" id="ARBA00007592"/>
    </source>
</evidence>
<comment type="caution">
    <text evidence="4">The sequence shown here is derived from an EMBL/GenBank/DDBJ whole genome shotgun (WGS) entry which is preliminary data.</text>
</comment>
<dbReference type="Proteomes" id="UP001596989">
    <property type="component" value="Unassembled WGS sequence"/>
</dbReference>
<dbReference type="Pfam" id="PF00701">
    <property type="entry name" value="DHDPS"/>
    <property type="match status" value="1"/>
</dbReference>
<dbReference type="PIRSF" id="PIRSF001365">
    <property type="entry name" value="DHDPS"/>
    <property type="match status" value="1"/>
</dbReference>
<organism evidence="4 5">
    <name type="scientific">Paenibacillus chungangensis</name>
    <dbReference type="NCBI Taxonomy" id="696535"/>
    <lineage>
        <taxon>Bacteria</taxon>
        <taxon>Bacillati</taxon>
        <taxon>Bacillota</taxon>
        <taxon>Bacilli</taxon>
        <taxon>Bacillales</taxon>
        <taxon>Paenibacillaceae</taxon>
        <taxon>Paenibacillus</taxon>
    </lineage>
</organism>
<keyword evidence="2 3" id="KW-0456">Lyase</keyword>
<comment type="similarity">
    <text evidence="1 3">Belongs to the DapA family.</text>
</comment>
<evidence type="ECO:0000313" key="5">
    <source>
        <dbReference type="Proteomes" id="UP001596989"/>
    </source>
</evidence>
<dbReference type="EMBL" id="JBHTJZ010000070">
    <property type="protein sequence ID" value="MFD0962052.1"/>
    <property type="molecule type" value="Genomic_DNA"/>
</dbReference>
<evidence type="ECO:0000256" key="3">
    <source>
        <dbReference type="PIRNR" id="PIRNR001365"/>
    </source>
</evidence>
<reference evidence="5" key="1">
    <citation type="journal article" date="2019" name="Int. J. Syst. Evol. Microbiol.">
        <title>The Global Catalogue of Microorganisms (GCM) 10K type strain sequencing project: providing services to taxonomists for standard genome sequencing and annotation.</title>
        <authorList>
            <consortium name="The Broad Institute Genomics Platform"/>
            <consortium name="The Broad Institute Genome Sequencing Center for Infectious Disease"/>
            <person name="Wu L."/>
            <person name="Ma J."/>
        </authorList>
    </citation>
    <scope>NUCLEOTIDE SEQUENCE [LARGE SCALE GENOMIC DNA]</scope>
    <source>
        <strain evidence="5">CCUG 59129</strain>
    </source>
</reference>
<evidence type="ECO:0000256" key="2">
    <source>
        <dbReference type="ARBA" id="ARBA00023239"/>
    </source>
</evidence>
<dbReference type="PANTHER" id="PTHR12128:SF66">
    <property type="entry name" value="4-HYDROXY-2-OXOGLUTARATE ALDOLASE, MITOCHONDRIAL"/>
    <property type="match status" value="1"/>
</dbReference>
<evidence type="ECO:0000313" key="4">
    <source>
        <dbReference type="EMBL" id="MFD0962052.1"/>
    </source>
</evidence>
<dbReference type="Gene3D" id="3.20.20.70">
    <property type="entry name" value="Aldolase class I"/>
    <property type="match status" value="1"/>
</dbReference>
<sequence>MKIDEKYEGVFSLVMTPFLEDGAIDWRGYDALVDWQLDRRPSGLFAVCGSSEMKWLTLQERIDLASVAVKRAGDVPVIATANMEQDPSRHDDELKRIEGTGVAGIVLVPPLGLGKDQSQLQDYFARLADLASCPVFLYEYPGSQPGTIEAWVYEQLVKRHNVHGIKDTTCTMEGILAKINAAPEAIVYQANAAFMLDALRQGCRGIMAIVSAGCSDIVIDLWHQARQGDPAAEHTHRLLLYLDCALSTGYTATAKYLLKLQGLGIDIHTRSPGELKPHAAKSMEVWWDAYRQSSATKISS</sequence>
<dbReference type="PANTHER" id="PTHR12128">
    <property type="entry name" value="DIHYDRODIPICOLINATE SYNTHASE"/>
    <property type="match status" value="1"/>
</dbReference>
<proteinExistence type="inferred from homology"/>
<dbReference type="CDD" id="cd00408">
    <property type="entry name" value="DHDPS-like"/>
    <property type="match status" value="1"/>
</dbReference>
<dbReference type="SMART" id="SM01130">
    <property type="entry name" value="DHDPS"/>
    <property type="match status" value="1"/>
</dbReference>
<protein>
    <submittedName>
        <fullName evidence="4">Dihydrodipicolinate synthase family protein</fullName>
    </submittedName>
</protein>
<dbReference type="InterPro" id="IPR002220">
    <property type="entry name" value="DapA-like"/>
</dbReference>
<name>A0ABW3HWX2_9BACL</name>
<keyword evidence="5" id="KW-1185">Reference proteome</keyword>
<gene>
    <name evidence="4" type="ORF">ACFQ2I_22175</name>
</gene>
<dbReference type="InterPro" id="IPR013785">
    <property type="entry name" value="Aldolase_TIM"/>
</dbReference>
<dbReference type="RefSeq" id="WP_377568189.1">
    <property type="nucleotide sequence ID" value="NZ_JBHTJZ010000070.1"/>
</dbReference>